<feature type="region of interest" description="Disordered" evidence="11">
    <location>
        <begin position="623"/>
        <end position="669"/>
    </location>
</feature>
<comment type="similarity">
    <text evidence="2 10">Belongs to the type IA topoisomerase family.</text>
</comment>
<evidence type="ECO:0000256" key="10">
    <source>
        <dbReference type="RuleBase" id="RU362092"/>
    </source>
</evidence>
<dbReference type="PROSITE" id="PS52039">
    <property type="entry name" value="TOPO_IA_2"/>
    <property type="match status" value="1"/>
</dbReference>
<evidence type="ECO:0000313" key="15">
    <source>
        <dbReference type="WBParaSite" id="nRc.2.0.1.t10206-RA"/>
    </source>
</evidence>
<dbReference type="SMART" id="SM00436">
    <property type="entry name" value="TOP1Bc"/>
    <property type="match status" value="1"/>
</dbReference>
<dbReference type="CDD" id="cd00186">
    <property type="entry name" value="TOP1Ac"/>
    <property type="match status" value="1"/>
</dbReference>
<accession>A0A915IA97</accession>
<protein>
    <recommendedName>
        <fullName evidence="3 10">DNA topoisomerase</fullName>
        <ecNumber evidence="3 10">5.6.2.1</ecNumber>
    </recommendedName>
</protein>
<keyword evidence="5" id="KW-0863">Zinc-finger</keyword>
<dbReference type="InterPro" id="IPR036875">
    <property type="entry name" value="Znf_CCHC_sf"/>
</dbReference>
<comment type="catalytic activity">
    <reaction evidence="1 10">
        <text>ATP-independent breakage of single-stranded DNA, followed by passage and rejoining.</text>
        <dbReference type="EC" id="5.6.2.1"/>
    </reaction>
</comment>
<dbReference type="SUPFAM" id="SSF56712">
    <property type="entry name" value="Prokaryotic type I DNA topoisomerase"/>
    <property type="match status" value="1"/>
</dbReference>
<dbReference type="InterPro" id="IPR013497">
    <property type="entry name" value="Topo_IA_cen"/>
</dbReference>
<dbReference type="GO" id="GO:0003677">
    <property type="term" value="F:DNA binding"/>
    <property type="evidence" value="ECO:0007669"/>
    <property type="project" value="UniProtKB-KW"/>
</dbReference>
<dbReference type="Proteomes" id="UP000887565">
    <property type="component" value="Unplaced"/>
</dbReference>
<dbReference type="GO" id="GO:0003917">
    <property type="term" value="F:DNA topoisomerase type I (single strand cut, ATP-independent) activity"/>
    <property type="evidence" value="ECO:0007669"/>
    <property type="project" value="UniProtKB-EC"/>
</dbReference>
<dbReference type="GO" id="GO:0006265">
    <property type="term" value="P:DNA topological change"/>
    <property type="evidence" value="ECO:0007669"/>
    <property type="project" value="InterPro"/>
</dbReference>
<dbReference type="PANTHER" id="PTHR11390">
    <property type="entry name" value="PROKARYOTIC DNA TOPOISOMERASE"/>
    <property type="match status" value="1"/>
</dbReference>
<evidence type="ECO:0000256" key="2">
    <source>
        <dbReference type="ARBA" id="ARBA00009446"/>
    </source>
</evidence>
<dbReference type="InterPro" id="IPR023406">
    <property type="entry name" value="Topo_IA_AS"/>
</dbReference>
<dbReference type="GO" id="GO:0031422">
    <property type="term" value="C:RecQ family helicase-topoisomerase III complex"/>
    <property type="evidence" value="ECO:0007669"/>
    <property type="project" value="TreeGrafter"/>
</dbReference>
<dbReference type="InterPro" id="IPR003602">
    <property type="entry name" value="Topo_IA_DNA-bd_dom"/>
</dbReference>
<keyword evidence="9 10" id="KW-0413">Isomerase</keyword>
<evidence type="ECO:0000256" key="6">
    <source>
        <dbReference type="ARBA" id="ARBA00022833"/>
    </source>
</evidence>
<keyword evidence="8 10" id="KW-0238">DNA-binding</keyword>
<dbReference type="Gene3D" id="2.70.20.10">
    <property type="entry name" value="Topoisomerase I, domain 3"/>
    <property type="match status" value="1"/>
</dbReference>
<dbReference type="PANTHER" id="PTHR11390:SF21">
    <property type="entry name" value="DNA TOPOISOMERASE 3-ALPHA"/>
    <property type="match status" value="1"/>
</dbReference>
<dbReference type="InterPro" id="IPR034144">
    <property type="entry name" value="TOPRIM_TopoIII"/>
</dbReference>
<reference evidence="15" key="1">
    <citation type="submission" date="2022-11" db="UniProtKB">
        <authorList>
            <consortium name="WormBaseParasite"/>
        </authorList>
    </citation>
    <scope>IDENTIFICATION</scope>
</reference>
<evidence type="ECO:0000256" key="11">
    <source>
        <dbReference type="SAM" id="MobiDB-lite"/>
    </source>
</evidence>
<feature type="region of interest" description="Disordered" evidence="11">
    <location>
        <begin position="773"/>
        <end position="802"/>
    </location>
</feature>
<comment type="function">
    <text evidence="10">Introduces a single-strand break via transesterification at a target site in duplex DNA. Releases the supercoiling and torsional tension of DNA introduced during the DNA replication and transcription by transiently cleaving and rejoining one strand of the DNA duplex. The scissile phosphodiester is attacked by the catalytic tyrosine of the enzyme, resulting in the formation of a DNA-(5'-phosphotyrosyl)-enzyme intermediate and the expulsion of a 3'-OH DNA strand.</text>
</comment>
<dbReference type="SMART" id="SM00493">
    <property type="entry name" value="TOPRIM"/>
    <property type="match status" value="1"/>
</dbReference>
<dbReference type="Pfam" id="PF01751">
    <property type="entry name" value="Toprim"/>
    <property type="match status" value="1"/>
</dbReference>
<evidence type="ECO:0000259" key="13">
    <source>
        <dbReference type="PROSITE" id="PS52039"/>
    </source>
</evidence>
<feature type="domain" description="Topo IA-type catalytic" evidence="13">
    <location>
        <begin position="175"/>
        <end position="606"/>
    </location>
</feature>
<evidence type="ECO:0000259" key="12">
    <source>
        <dbReference type="PROSITE" id="PS50880"/>
    </source>
</evidence>
<dbReference type="SMART" id="SM00437">
    <property type="entry name" value="TOP1Ac"/>
    <property type="match status" value="1"/>
</dbReference>
<keyword evidence="6" id="KW-0862">Zinc</keyword>
<dbReference type="Gene3D" id="1.10.460.10">
    <property type="entry name" value="Topoisomerase I, domain 2"/>
    <property type="match status" value="1"/>
</dbReference>
<dbReference type="CDD" id="cd03362">
    <property type="entry name" value="TOPRIM_TopoIA_TopoIII"/>
    <property type="match status" value="1"/>
</dbReference>
<evidence type="ECO:0000256" key="4">
    <source>
        <dbReference type="ARBA" id="ARBA00022723"/>
    </source>
</evidence>
<dbReference type="PROSITE" id="PS00396">
    <property type="entry name" value="TOPO_IA_1"/>
    <property type="match status" value="1"/>
</dbReference>
<dbReference type="InterPro" id="IPR003601">
    <property type="entry name" value="Topo_IA_2"/>
</dbReference>
<name>A0A915IA97_ROMCU</name>
<dbReference type="Gene3D" id="1.10.290.10">
    <property type="entry name" value="Topoisomerase I, domain 4"/>
    <property type="match status" value="1"/>
</dbReference>
<dbReference type="SUPFAM" id="SSF57756">
    <property type="entry name" value="Retrovirus zinc finger-like domains"/>
    <property type="match status" value="1"/>
</dbReference>
<dbReference type="AlphaFoldDB" id="A0A915IA97"/>
<dbReference type="InterPro" id="IPR013824">
    <property type="entry name" value="Topo_IA_cen_sub1"/>
</dbReference>
<organism evidence="14 15">
    <name type="scientific">Romanomermis culicivorax</name>
    <name type="common">Nematode worm</name>
    <dbReference type="NCBI Taxonomy" id="13658"/>
    <lineage>
        <taxon>Eukaryota</taxon>
        <taxon>Metazoa</taxon>
        <taxon>Ecdysozoa</taxon>
        <taxon>Nematoda</taxon>
        <taxon>Enoplea</taxon>
        <taxon>Dorylaimia</taxon>
        <taxon>Mermithida</taxon>
        <taxon>Mermithoidea</taxon>
        <taxon>Mermithidae</taxon>
        <taxon>Romanomermis</taxon>
    </lineage>
</organism>
<proteinExistence type="inferred from homology"/>
<dbReference type="Pfam" id="PF01131">
    <property type="entry name" value="Topoisom_bac"/>
    <property type="match status" value="1"/>
</dbReference>
<keyword evidence="14" id="KW-1185">Reference proteome</keyword>
<feature type="region of interest" description="Disordered" evidence="11">
    <location>
        <begin position="726"/>
        <end position="757"/>
    </location>
</feature>
<evidence type="ECO:0000256" key="3">
    <source>
        <dbReference type="ARBA" id="ARBA00012891"/>
    </source>
</evidence>
<evidence type="ECO:0000313" key="14">
    <source>
        <dbReference type="Proteomes" id="UP000887565"/>
    </source>
</evidence>
<dbReference type="Gene3D" id="3.40.50.140">
    <property type="match status" value="1"/>
</dbReference>
<dbReference type="Pfam" id="PF06839">
    <property type="entry name" value="Zn_ribbon_GRF"/>
    <property type="match status" value="1"/>
</dbReference>
<dbReference type="GO" id="GO:0006310">
    <property type="term" value="P:DNA recombination"/>
    <property type="evidence" value="ECO:0007669"/>
    <property type="project" value="TreeGrafter"/>
</dbReference>
<dbReference type="InterPro" id="IPR006171">
    <property type="entry name" value="TOPRIM_dom"/>
</dbReference>
<dbReference type="WBParaSite" id="nRc.2.0.1.t10206-RA">
    <property type="protein sequence ID" value="nRc.2.0.1.t10206-RA"/>
    <property type="gene ID" value="nRc.2.0.1.g10206"/>
</dbReference>
<dbReference type="InterPro" id="IPR013825">
    <property type="entry name" value="Topo_IA_cen_sub2"/>
</dbReference>
<dbReference type="InterPro" id="IPR013826">
    <property type="entry name" value="Topo_IA_cen_sub3"/>
</dbReference>
<dbReference type="InterPro" id="IPR010666">
    <property type="entry name" value="Znf_GRF"/>
</dbReference>
<dbReference type="PROSITE" id="PS50880">
    <property type="entry name" value="TOPRIM"/>
    <property type="match status" value="1"/>
</dbReference>
<evidence type="ECO:0000256" key="7">
    <source>
        <dbReference type="ARBA" id="ARBA00023029"/>
    </source>
</evidence>
<dbReference type="FunFam" id="1.10.290.10:FF:000001">
    <property type="entry name" value="DNA topoisomerase"/>
    <property type="match status" value="1"/>
</dbReference>
<dbReference type="GO" id="GO:0005634">
    <property type="term" value="C:nucleus"/>
    <property type="evidence" value="ECO:0007669"/>
    <property type="project" value="TreeGrafter"/>
</dbReference>
<keyword evidence="4" id="KW-0479">Metal-binding</keyword>
<dbReference type="OMA" id="MELAMGD"/>
<dbReference type="EC" id="5.6.2.1" evidence="3 10"/>
<dbReference type="FunFam" id="3.40.50.140:FF:000003">
    <property type="entry name" value="DNA topoisomerase"/>
    <property type="match status" value="1"/>
</dbReference>
<dbReference type="GO" id="GO:0008270">
    <property type="term" value="F:zinc ion binding"/>
    <property type="evidence" value="ECO:0007669"/>
    <property type="project" value="UniProtKB-KW"/>
</dbReference>
<evidence type="ECO:0000256" key="5">
    <source>
        <dbReference type="ARBA" id="ARBA00022771"/>
    </source>
</evidence>
<sequence>MVAGQQNRVLNVAEKNDVAKGIAEILSNGRFNRRESFSKFNKIYEFDLNLNLFGLHQLNMTVTSVSGHLSNYDFAGDGRSMSWEHFPIGRLFEAPIEKTVTEYAKNIKRTLENEAKKCDFLIIWTDCDREGENIGFEIIDVCRKSNRCLNIYRARFSEITRVAINNAIRNLVAPNQRISDAVECRQELDLRIGAAFTRFQTLLGRKKFPEKLANMLISYGPCQFPTLGFVVERYKQNKNFVAEPFWKIVVEHQKPRSDSDNQSDLIKIEFNWSRVKLFDKHACEIFHLICQENPRACVENVVKKPKSKRRPVGLETISLEKVASKKLRLSARRTMDIAQKLYTKGYISYPRTETNKFPANLNLNPLVNMQIADGRWGTFAQRVIDRGPHPHQGTKSDEAHPPIHPLRYVPPMELQNDDERKVYEYVVRHFLACLSDDARGFETLVHIDVAGEKFTASGLIITERNYLEVYTYEKWSDKELPDYVVGEIFQPTAINMVEGKTNAPPLLTEADLIALMDKHGIGTDATHAEHIEKIKDRKYVALNQSDRFVPGFLGLGLVEGYDSMGYAMSKPNLRAELERALVEICEAYREAERLVAALDVYFGGNNTAVRATADLGDVNFPRLGRHSDDDDDNDDFRPFGGANNRGAINSDNHIHSPLGESSQQNIHRQDDPATAIEIDRRFLCYCGEEPIAGPNCGRKFYRCGRDRESACNFFLWSNKPREDFENIGQSNQNFSGQNTRGRGRRRGGAGSAQSSRNIGDEFFPVSVKWSAASGAKSRGGGSSGGRKKFKPNFGEKNSSKKFDWNVKGDGQVEYNAGGGSRRKCSVCRQAGHFANRCPRNL</sequence>
<dbReference type="InterPro" id="IPR023405">
    <property type="entry name" value="Topo_IA_core_domain"/>
</dbReference>
<keyword evidence="7 10" id="KW-0799">Topoisomerase</keyword>
<feature type="domain" description="Toprim" evidence="12">
    <location>
        <begin position="8"/>
        <end position="157"/>
    </location>
</feature>
<evidence type="ECO:0000256" key="8">
    <source>
        <dbReference type="ARBA" id="ARBA00023125"/>
    </source>
</evidence>
<dbReference type="InterPro" id="IPR000380">
    <property type="entry name" value="Topo_IA"/>
</dbReference>
<dbReference type="GO" id="GO:0006281">
    <property type="term" value="P:DNA repair"/>
    <property type="evidence" value="ECO:0007669"/>
    <property type="project" value="TreeGrafter"/>
</dbReference>
<evidence type="ECO:0000256" key="1">
    <source>
        <dbReference type="ARBA" id="ARBA00000213"/>
    </source>
</evidence>
<evidence type="ECO:0000256" key="9">
    <source>
        <dbReference type="ARBA" id="ARBA00023235"/>
    </source>
</evidence>
<dbReference type="PRINTS" id="PR00417">
    <property type="entry name" value="PRTPISMRASEI"/>
</dbReference>